<feature type="domain" description="Alpha/beta hydrolase fold-3" evidence="3">
    <location>
        <begin position="114"/>
        <end position="319"/>
    </location>
</feature>
<dbReference type="GO" id="GO:0016787">
    <property type="term" value="F:hydrolase activity"/>
    <property type="evidence" value="ECO:0007669"/>
    <property type="project" value="UniProtKB-KW"/>
</dbReference>
<dbReference type="InterPro" id="IPR002168">
    <property type="entry name" value="Lipase_GDXG_HIS_AS"/>
</dbReference>
<sequence>MSARTVIEATVLRALLGLPAPVQRVLAGPPLERDGQVLAVDLQLMLRIQQLTREPAIESLEVELGRQAAVRQSGLTAGRQAVGSVREVDAGGLLARLYTPSSACGPVETPGSLLVFLHGGGFFFGDLETHDASCRFIAERSGVRVLAVDYRLGPEHPFPAAHDDALTAYRWVLDHATALGADPARIAIGGDSAGGNLSAHVAIEAAREGLPLAWQLLVYPATDVSGETESKRMFGKGLFLTQEFMDLAVASYTPDPATRTDPRVAPLRADLPSGLAPAYVVTAGFDPLRDEGEAYAAKLAAAGVEVETRRFPDQIHGFFNIVGAGRTSRAAVAEIADRVRAQLRPA</sequence>
<dbReference type="Gene3D" id="3.40.50.1820">
    <property type="entry name" value="alpha/beta hydrolase"/>
    <property type="match status" value="1"/>
</dbReference>
<keyword evidence="5" id="KW-1185">Reference proteome</keyword>
<evidence type="ECO:0000256" key="2">
    <source>
        <dbReference type="ARBA" id="ARBA00022801"/>
    </source>
</evidence>
<reference evidence="4" key="1">
    <citation type="submission" date="2023-06" db="EMBL/GenBank/DDBJ databases">
        <title>Draft genome sequence of Nocardioides sp. SOB72.</title>
        <authorList>
            <person name="Zhang G."/>
        </authorList>
    </citation>
    <scope>NUCLEOTIDE SEQUENCE</scope>
    <source>
        <strain evidence="4">SOB72</strain>
    </source>
</reference>
<comment type="similarity">
    <text evidence="1">Belongs to the 'GDXG' lipolytic enzyme family.</text>
</comment>
<keyword evidence="2 4" id="KW-0378">Hydrolase</keyword>
<dbReference type="Pfam" id="PF07859">
    <property type="entry name" value="Abhydrolase_3"/>
    <property type="match status" value="1"/>
</dbReference>
<protein>
    <submittedName>
        <fullName evidence="4">Alpha/beta hydrolase</fullName>
    </submittedName>
</protein>
<dbReference type="RefSeq" id="WP_300962628.1">
    <property type="nucleotide sequence ID" value="NZ_JAUHJR010000011.1"/>
</dbReference>
<proteinExistence type="inferred from homology"/>
<dbReference type="InterPro" id="IPR029058">
    <property type="entry name" value="AB_hydrolase_fold"/>
</dbReference>
<dbReference type="PROSITE" id="PS01173">
    <property type="entry name" value="LIPASE_GDXG_HIS"/>
    <property type="match status" value="1"/>
</dbReference>
<comment type="caution">
    <text evidence="4">The sequence shown here is derived from an EMBL/GenBank/DDBJ whole genome shotgun (WGS) entry which is preliminary data.</text>
</comment>
<dbReference type="Proteomes" id="UP001168537">
    <property type="component" value="Unassembled WGS sequence"/>
</dbReference>
<dbReference type="PANTHER" id="PTHR48081">
    <property type="entry name" value="AB HYDROLASE SUPERFAMILY PROTEIN C4A8.06C"/>
    <property type="match status" value="1"/>
</dbReference>
<organism evidence="4 5">
    <name type="scientific">Nocardioides abyssi</name>
    <dbReference type="NCBI Taxonomy" id="3058370"/>
    <lineage>
        <taxon>Bacteria</taxon>
        <taxon>Bacillati</taxon>
        <taxon>Actinomycetota</taxon>
        <taxon>Actinomycetes</taxon>
        <taxon>Propionibacteriales</taxon>
        <taxon>Nocardioidaceae</taxon>
        <taxon>Nocardioides</taxon>
    </lineage>
</organism>
<accession>A0ABT8EZ69</accession>
<evidence type="ECO:0000259" key="3">
    <source>
        <dbReference type="Pfam" id="PF07859"/>
    </source>
</evidence>
<evidence type="ECO:0000313" key="4">
    <source>
        <dbReference type="EMBL" id="MDN4163338.1"/>
    </source>
</evidence>
<evidence type="ECO:0000256" key="1">
    <source>
        <dbReference type="ARBA" id="ARBA00010515"/>
    </source>
</evidence>
<dbReference type="EMBL" id="JAUHJR010000011">
    <property type="protein sequence ID" value="MDN4163338.1"/>
    <property type="molecule type" value="Genomic_DNA"/>
</dbReference>
<dbReference type="PANTHER" id="PTHR48081:SF8">
    <property type="entry name" value="ALPHA_BETA HYDROLASE FOLD-3 DOMAIN-CONTAINING PROTEIN-RELATED"/>
    <property type="match status" value="1"/>
</dbReference>
<evidence type="ECO:0000313" key="5">
    <source>
        <dbReference type="Proteomes" id="UP001168537"/>
    </source>
</evidence>
<dbReference type="InterPro" id="IPR050300">
    <property type="entry name" value="GDXG_lipolytic_enzyme"/>
</dbReference>
<gene>
    <name evidence="4" type="ORF">QWY29_18345</name>
</gene>
<dbReference type="SUPFAM" id="SSF53474">
    <property type="entry name" value="alpha/beta-Hydrolases"/>
    <property type="match status" value="1"/>
</dbReference>
<dbReference type="InterPro" id="IPR013094">
    <property type="entry name" value="AB_hydrolase_3"/>
</dbReference>
<name>A0ABT8EZ69_9ACTN</name>